<keyword evidence="3" id="KW-1185">Reference proteome</keyword>
<protein>
    <submittedName>
        <fullName evidence="2">Uncharacterized protein</fullName>
    </submittedName>
</protein>
<feature type="region of interest" description="Disordered" evidence="1">
    <location>
        <begin position="67"/>
        <end position="114"/>
    </location>
</feature>
<dbReference type="Gene3D" id="2.130.10.10">
    <property type="entry name" value="YVTN repeat-like/Quinoprotein amine dehydrogenase"/>
    <property type="match status" value="1"/>
</dbReference>
<feature type="compositionally biased region" description="Low complexity" evidence="1">
    <location>
        <begin position="67"/>
        <end position="77"/>
    </location>
</feature>
<comment type="caution">
    <text evidence="2">The sequence shown here is derived from an EMBL/GenBank/DDBJ whole genome shotgun (WGS) entry which is preliminary data.</text>
</comment>
<reference evidence="2" key="1">
    <citation type="submission" date="2021-06" db="EMBL/GenBank/DDBJ databases">
        <title>New haloarchaea isolates fom saline soil.</title>
        <authorList>
            <person name="Duran-Viseras A."/>
            <person name="Sanchez-Porro C.S."/>
            <person name="Ventosa A."/>
        </authorList>
    </citation>
    <scope>NUCLEOTIDE SEQUENCE</scope>
    <source>
        <strain evidence="2">JCM 18369</strain>
    </source>
</reference>
<dbReference type="EMBL" id="JAHQXE010000003">
    <property type="protein sequence ID" value="MBV0902175.1"/>
    <property type="molecule type" value="Genomic_DNA"/>
</dbReference>
<evidence type="ECO:0000313" key="2">
    <source>
        <dbReference type="EMBL" id="MBV0902175.1"/>
    </source>
</evidence>
<dbReference type="InterPro" id="IPR015943">
    <property type="entry name" value="WD40/YVTN_repeat-like_dom_sf"/>
</dbReference>
<evidence type="ECO:0000256" key="1">
    <source>
        <dbReference type="SAM" id="MobiDB-lite"/>
    </source>
</evidence>
<organism evidence="2 3">
    <name type="scientific">Haloarcula salina</name>
    <dbReference type="NCBI Taxonomy" id="1429914"/>
    <lineage>
        <taxon>Archaea</taxon>
        <taxon>Methanobacteriati</taxon>
        <taxon>Methanobacteriota</taxon>
        <taxon>Stenosarchaea group</taxon>
        <taxon>Halobacteria</taxon>
        <taxon>Halobacteriales</taxon>
        <taxon>Haloarculaceae</taxon>
        <taxon>Haloarcula</taxon>
    </lineage>
</organism>
<dbReference type="AlphaFoldDB" id="A0AA41G0W9"/>
<accession>A0AA41G0W9</accession>
<proteinExistence type="predicted"/>
<gene>
    <name evidence="2" type="ORF">KTS37_10290</name>
</gene>
<dbReference type="SUPFAM" id="SSF50998">
    <property type="entry name" value="Quinoprotein alcohol dehydrogenase-like"/>
    <property type="match status" value="1"/>
</dbReference>
<name>A0AA41G0W9_9EURY</name>
<feature type="compositionally biased region" description="Low complexity" evidence="1">
    <location>
        <begin position="92"/>
        <end position="103"/>
    </location>
</feature>
<sequence length="393" mass="39437">MTELDGRDGPATFARRYTKTWVHAVATAALTAFGTLTVVDNRFAAVAIAAYVVPPVALYLSADGEAGTGAEADTSAESVRGGPPSAESEPGAATSSATDAASAGESRWTAASVPTDARLHDAASTDAGAYAVGADGTLVADTGAGWETVLSDGPRAQSQPLRGVDAVGDGGVWITGDGGTVARIDPETGRHVDHSDPAGDTSNLVAVAATTGPDGERVLLGDGSGRVRRGDYRDGSVAWREPVTPGSGSSLAGLALGGDAGWVCDTSQRVFETDDAGRSFTESGIDDVSGTLTDVAATGAGPIVGTDAGVVYRTDSGSWTPERVADTALRSVAGRGDRWLACGADGAVFERADAADWERAVTPTAETLNGVAVGGSRALAVGDGGTVLERDAR</sequence>
<evidence type="ECO:0000313" key="3">
    <source>
        <dbReference type="Proteomes" id="UP001166304"/>
    </source>
</evidence>
<dbReference type="RefSeq" id="WP_162413641.1">
    <property type="nucleotide sequence ID" value="NZ_JAHQXE010000003.1"/>
</dbReference>
<dbReference type="Proteomes" id="UP001166304">
    <property type="component" value="Unassembled WGS sequence"/>
</dbReference>
<dbReference type="InterPro" id="IPR011047">
    <property type="entry name" value="Quinoprotein_ADH-like_sf"/>
</dbReference>